<name>C7Q8F9_CATAD</name>
<protein>
    <submittedName>
        <fullName evidence="1">Uncharacterized protein</fullName>
    </submittedName>
</protein>
<proteinExistence type="predicted"/>
<dbReference type="Proteomes" id="UP000000851">
    <property type="component" value="Chromosome"/>
</dbReference>
<accession>C7Q8F9</accession>
<keyword evidence="2" id="KW-1185">Reference proteome</keyword>
<dbReference type="AlphaFoldDB" id="C7Q8F9"/>
<dbReference type="HOGENOM" id="CLU_3249004_0_0_11"/>
<dbReference type="EMBL" id="CP001700">
    <property type="protein sequence ID" value="ACU76147.1"/>
    <property type="molecule type" value="Genomic_DNA"/>
</dbReference>
<evidence type="ECO:0000313" key="2">
    <source>
        <dbReference type="Proteomes" id="UP000000851"/>
    </source>
</evidence>
<reference evidence="1 2" key="1">
    <citation type="journal article" date="2009" name="Stand. Genomic Sci.">
        <title>Complete genome sequence of Catenulispora acidiphila type strain (ID 139908).</title>
        <authorList>
            <person name="Copeland A."/>
            <person name="Lapidus A."/>
            <person name="Glavina Del Rio T."/>
            <person name="Nolan M."/>
            <person name="Lucas S."/>
            <person name="Chen F."/>
            <person name="Tice H."/>
            <person name="Cheng J.F."/>
            <person name="Bruce D."/>
            <person name="Goodwin L."/>
            <person name="Pitluck S."/>
            <person name="Mikhailova N."/>
            <person name="Pati A."/>
            <person name="Ivanova N."/>
            <person name="Mavromatis K."/>
            <person name="Chen A."/>
            <person name="Palaniappan K."/>
            <person name="Chain P."/>
            <person name="Land M."/>
            <person name="Hauser L."/>
            <person name="Chang Y.J."/>
            <person name="Jeffries C.D."/>
            <person name="Chertkov O."/>
            <person name="Brettin T."/>
            <person name="Detter J.C."/>
            <person name="Han C."/>
            <person name="Ali Z."/>
            <person name="Tindall B.J."/>
            <person name="Goker M."/>
            <person name="Bristow J."/>
            <person name="Eisen J.A."/>
            <person name="Markowitz V."/>
            <person name="Hugenholtz P."/>
            <person name="Kyrpides N.C."/>
            <person name="Klenk H.P."/>
        </authorList>
    </citation>
    <scope>NUCLEOTIDE SEQUENCE [LARGE SCALE GENOMIC DNA]</scope>
    <source>
        <strain evidence="2">DSM 44928 / JCM 14897 / NBRC 102108 / NRRL B-24433 / ID139908</strain>
    </source>
</reference>
<gene>
    <name evidence="1" type="ordered locus">Caci_7318</name>
</gene>
<sequence>MMFATMSEADVQSLAEHIARPYDEILDAIRSHDEGAGQPQSD</sequence>
<organism evidence="1 2">
    <name type="scientific">Catenulispora acidiphila (strain DSM 44928 / JCM 14897 / NBRC 102108 / NRRL B-24433 / ID139908)</name>
    <dbReference type="NCBI Taxonomy" id="479433"/>
    <lineage>
        <taxon>Bacteria</taxon>
        <taxon>Bacillati</taxon>
        <taxon>Actinomycetota</taxon>
        <taxon>Actinomycetes</taxon>
        <taxon>Catenulisporales</taxon>
        <taxon>Catenulisporaceae</taxon>
        <taxon>Catenulispora</taxon>
    </lineage>
</organism>
<dbReference type="InParanoid" id="C7Q8F9"/>
<evidence type="ECO:0000313" key="1">
    <source>
        <dbReference type="EMBL" id="ACU76147.1"/>
    </source>
</evidence>
<dbReference type="KEGG" id="cai:Caci_7318"/>